<evidence type="ECO:0000313" key="1">
    <source>
        <dbReference type="EMBL" id="KAJ9114529.1"/>
    </source>
</evidence>
<reference evidence="1" key="1">
    <citation type="submission" date="2023-04" db="EMBL/GenBank/DDBJ databases">
        <title>Draft Genome sequencing of Naganishia species isolated from polar environments using Oxford Nanopore Technology.</title>
        <authorList>
            <person name="Leo P."/>
            <person name="Venkateswaran K."/>
        </authorList>
    </citation>
    <scope>NUCLEOTIDE SEQUENCE</scope>
    <source>
        <strain evidence="1">MNA-CCFEE 5262</strain>
    </source>
</reference>
<gene>
    <name evidence="1" type="ORF">QFC20_001402</name>
</gene>
<comment type="caution">
    <text evidence="1">The sequence shown here is derived from an EMBL/GenBank/DDBJ whole genome shotgun (WGS) entry which is preliminary data.</text>
</comment>
<proteinExistence type="predicted"/>
<keyword evidence="2" id="KW-1185">Reference proteome</keyword>
<name>A0ACC2WTN1_9TREE</name>
<dbReference type="EMBL" id="JASBWS010000008">
    <property type="protein sequence ID" value="KAJ9114529.1"/>
    <property type="molecule type" value="Genomic_DNA"/>
</dbReference>
<sequence length="1663" mass="176889">MSTWSLVTTFEPLQRLPGSKVKLWRKLEPRILASIPQGRIQLSAARQQQIRVSCAAFSTVLQYAAQYNVSDVEIREIIRYLDGRMSLIAGTEVDELARIEDGSDVRLPLQEVPSSIDEGFHNAQASTSTSETQRPELPSPHLPNDTNGLGLRSLGNSSSRSIFPIAVTTSSPYNGSLSQPNIQRVPNAAATAQVPGSTSGRPETQLPLPHPPSGIKASHLLQQRYTVSRNGTATSSGQASTSTADSQKPTLPETNPTMILSGIQPGSRGIPLSRSESPIATTSKSIGIIAQTSVPTAIGVQRPHMFAPHPSHEPNSVGRDSLDKSSSRSVSPNATTARGPRSVTAVTTAPTPASIVQAQRTMSASPYWPMVSSGIQLNSNGISSPGDGSPVALTSRTFSPVLSTSANPTTARPDGVDNRTPLQNGLGHTQEFSALAGAVVPTPEQTENNLRRRSSGASFSALAGAVVPTPERTENNLLRRSSGAQSRPSSATSYDRKGSDVVAEVNLAVQPFAASSIGSRTSSLQLQPGIVTSGSGMEATGYRISSKSPHQSSAASFASPTPPLGTVISPTLSASGSFSSPLLSGTSPSSWPEQATASTSYSAAYATQGGIPNDTSGPTRQRSSLQGVLNTSARTSLPAPRPPTISHNTGPSNGSVRKIAVGSNGVVAGSTATTPSHASRTDAKGSLARSGQVLKQNLLASPTAAPLALLQQAQMSSLKAMSAVQGGATVPPVIGPPPFDRMHVDDEASRPSIRHDDELLTDAPTAMENGASPSARLDTSTFKTPPVATYLSPSALTTVLSKDVPLPIVINGSVPSEGSSQPIAVIDTDMRDPQPSKAVSGHDKELGLMIAKKAHDNDRIKPSTEQPSKPIAIASPASETVPFHAPSAEADTVMGFLDFDFKPPAKPIPSLPDWLSGADTSKKRAESRPSLPDWASGRLEEAGFAIMPSVNGNKRRRTKSPDRLWFEGGVGCAELPIDVDDAQSDIDIPPASPDVQDSTAQMKEQALDIHVDDAEPVVHTWPEAVAFVQEEYASSLTRQSTVPSPEETSKAPVDVNSAGSVPPASGRILCEDGQSVKHPVQEDGLRTTVRPAPAPLTTAMSSAPPAIVPDDDVDMLDATTVETGLDSEPVSSPSTNQEPDVAGAIKLMDLGRPSSGGTAKLDVGSSTQDGAISDRRSPAHPDNGNEAGTASTLSGSPTAVLGGLGVLSQEETSRPVGPIVHHISLEITSEDIARWQRKVWRACFCEWVGCGAVLNSWESLEKVRTQSVFHVILVHIKRQRPRPKPNSSVRQSNVVSPLVDTITANDQRYRPKRANTGGSSDAHPSTDDDRDPIALMSATSRARSIPIRLTLGTSSTRPQYDDLIEPQRENPEQIWLPNAASVAFLNTETLRKHFDSQHFDVNGNKGFPTCVVKDCPYTFSEAFGTVTQSHRHIRAHPPSALANMQHAADVQGNAPTATPAALPNEEVPTCLISCPPVRSGPRAPVEALVRALAETQTLWDSPWDMSFRTAFGFVPTQHSNPEMDGAPIPPYDMYAQGTPSSTRSIFNQLPEYTLCTPRHPASRKTWSHEPVNMTLGPKKTREKIVTPWCNLSEMEREEDEKVQIVLTRDYEKAVAEQRKRVPRKVALEDRQQVPEGSRREWPLRESIGLHLYLAQPPPRGGKR</sequence>
<accession>A0ACC2WTN1</accession>
<protein>
    <submittedName>
        <fullName evidence="1">Uncharacterized protein</fullName>
    </submittedName>
</protein>
<dbReference type="Proteomes" id="UP001230649">
    <property type="component" value="Unassembled WGS sequence"/>
</dbReference>
<organism evidence="1 2">
    <name type="scientific">Naganishia adeliensis</name>
    <dbReference type="NCBI Taxonomy" id="92952"/>
    <lineage>
        <taxon>Eukaryota</taxon>
        <taxon>Fungi</taxon>
        <taxon>Dikarya</taxon>
        <taxon>Basidiomycota</taxon>
        <taxon>Agaricomycotina</taxon>
        <taxon>Tremellomycetes</taxon>
        <taxon>Filobasidiales</taxon>
        <taxon>Filobasidiaceae</taxon>
        <taxon>Naganishia</taxon>
    </lineage>
</organism>
<evidence type="ECO:0000313" key="2">
    <source>
        <dbReference type="Proteomes" id="UP001230649"/>
    </source>
</evidence>